<evidence type="ECO:0000256" key="6">
    <source>
        <dbReference type="ARBA" id="ARBA00023225"/>
    </source>
</evidence>
<dbReference type="Pfam" id="PF02108">
    <property type="entry name" value="FliH"/>
    <property type="match status" value="1"/>
</dbReference>
<evidence type="ECO:0000313" key="10">
    <source>
        <dbReference type="Proteomes" id="UP000216024"/>
    </source>
</evidence>
<dbReference type="Proteomes" id="UP000216024">
    <property type="component" value="Unassembled WGS sequence"/>
</dbReference>
<evidence type="ECO:0000256" key="3">
    <source>
        <dbReference type="ARBA" id="ARBA00022448"/>
    </source>
</evidence>
<feature type="domain" description="Flagellar assembly protein FliH/Type III secretion system HrpE" evidence="8">
    <location>
        <begin position="119"/>
        <end position="246"/>
    </location>
</feature>
<protein>
    <recommendedName>
        <fullName evidence="8">Flagellar assembly protein FliH/Type III secretion system HrpE domain-containing protein</fullName>
    </recommendedName>
</protein>
<comment type="similarity">
    <text evidence="2">Belongs to the FliH family.</text>
</comment>
<dbReference type="InterPro" id="IPR018035">
    <property type="entry name" value="Flagellar_FliH/T3SS_HrpE"/>
</dbReference>
<dbReference type="RefSeq" id="WP_095130526.1">
    <property type="nucleotide sequence ID" value="NZ_NIBG01000001.1"/>
</dbReference>
<dbReference type="EMBL" id="NIBG01000001">
    <property type="protein sequence ID" value="PAB61273.1"/>
    <property type="molecule type" value="Genomic_DNA"/>
</dbReference>
<feature type="coiled-coil region" evidence="7">
    <location>
        <begin position="48"/>
        <end position="90"/>
    </location>
</feature>
<dbReference type="GO" id="GO:0015031">
    <property type="term" value="P:protein transport"/>
    <property type="evidence" value="ECO:0007669"/>
    <property type="project" value="UniProtKB-KW"/>
</dbReference>
<keyword evidence="6" id="KW-1006">Bacterial flagellum protein export</keyword>
<comment type="function">
    <text evidence="1">Needed for flagellar regrowth and assembly.</text>
</comment>
<sequence>MRSLSRVYKSSVVNIGNTKELINYEKNIVEEIALTEEREIFDYDSLYKEEYEKKIAQLDLMIDDKYKEAEKKAQSLIEKAKEEAEELKKKSYDEGYLEGKNAGFNDGYEGGKKEASHHIDEALEIKKILLEEKAVLYEKTEKEAINLIVDIAGKVLDKEMDENDDYILGLVKSALDKCAYTEEIVIRVSEDDYENTKALENKIICLIPNVENIRIKKDSSLEKGSCILETSSGSIDSSVQTQFNEIKKMFHDMLESEENA</sequence>
<dbReference type="InterPro" id="IPR051472">
    <property type="entry name" value="T3SS_Stator/FliH"/>
</dbReference>
<evidence type="ECO:0000259" key="8">
    <source>
        <dbReference type="Pfam" id="PF02108"/>
    </source>
</evidence>
<keyword evidence="7" id="KW-0175">Coiled coil</keyword>
<gene>
    <name evidence="9" type="ORF">CCE28_02255</name>
</gene>
<evidence type="ECO:0000256" key="7">
    <source>
        <dbReference type="SAM" id="Coils"/>
    </source>
</evidence>
<organism evidence="9 10">
    <name type="scientific">Anaeromicrobium sediminis</name>
    <dbReference type="NCBI Taxonomy" id="1478221"/>
    <lineage>
        <taxon>Bacteria</taxon>
        <taxon>Bacillati</taxon>
        <taxon>Bacillota</taxon>
        <taxon>Clostridia</taxon>
        <taxon>Peptostreptococcales</taxon>
        <taxon>Thermotaleaceae</taxon>
        <taxon>Anaeromicrobium</taxon>
    </lineage>
</organism>
<keyword evidence="10" id="KW-1185">Reference proteome</keyword>
<dbReference type="PANTHER" id="PTHR34982">
    <property type="entry name" value="YOP PROTEINS TRANSLOCATION PROTEIN L"/>
    <property type="match status" value="1"/>
</dbReference>
<evidence type="ECO:0000313" key="9">
    <source>
        <dbReference type="EMBL" id="PAB61273.1"/>
    </source>
</evidence>
<keyword evidence="4" id="KW-1005">Bacterial flagellum biogenesis</keyword>
<comment type="caution">
    <text evidence="9">The sequence shown here is derived from an EMBL/GenBank/DDBJ whole genome shotgun (WGS) entry which is preliminary data.</text>
</comment>
<name>A0A267MR77_9FIRM</name>
<keyword evidence="3" id="KW-0813">Transport</keyword>
<reference evidence="9 10" key="1">
    <citation type="submission" date="2017-06" db="EMBL/GenBank/DDBJ databases">
        <title>Draft genome sequence of anaerobic fermentative bacterium Anaeromicrobium sediminis DY2726D isolated from West Pacific Ocean sediments.</title>
        <authorList>
            <person name="Zeng X."/>
        </authorList>
    </citation>
    <scope>NUCLEOTIDE SEQUENCE [LARGE SCALE GENOMIC DNA]</scope>
    <source>
        <strain evidence="9 10">DY2726D</strain>
    </source>
</reference>
<dbReference type="GO" id="GO:0005829">
    <property type="term" value="C:cytosol"/>
    <property type="evidence" value="ECO:0007669"/>
    <property type="project" value="TreeGrafter"/>
</dbReference>
<dbReference type="GO" id="GO:0044781">
    <property type="term" value="P:bacterial-type flagellum organization"/>
    <property type="evidence" value="ECO:0007669"/>
    <property type="project" value="UniProtKB-KW"/>
</dbReference>
<evidence type="ECO:0000256" key="1">
    <source>
        <dbReference type="ARBA" id="ARBA00003041"/>
    </source>
</evidence>
<dbReference type="PANTHER" id="PTHR34982:SF1">
    <property type="entry name" value="FLAGELLAR ASSEMBLY PROTEIN FLIH"/>
    <property type="match status" value="1"/>
</dbReference>
<evidence type="ECO:0000256" key="4">
    <source>
        <dbReference type="ARBA" id="ARBA00022795"/>
    </source>
</evidence>
<dbReference type="OrthoDB" id="2375163at2"/>
<keyword evidence="5" id="KW-0653">Protein transport</keyword>
<proteinExistence type="inferred from homology"/>
<dbReference type="AlphaFoldDB" id="A0A267MR77"/>
<evidence type="ECO:0000256" key="2">
    <source>
        <dbReference type="ARBA" id="ARBA00006602"/>
    </source>
</evidence>
<evidence type="ECO:0000256" key="5">
    <source>
        <dbReference type="ARBA" id="ARBA00022927"/>
    </source>
</evidence>
<accession>A0A267MR77</accession>